<organism evidence="1 2">
    <name type="scientific">Oedothorax gibbosus</name>
    <dbReference type="NCBI Taxonomy" id="931172"/>
    <lineage>
        <taxon>Eukaryota</taxon>
        <taxon>Metazoa</taxon>
        <taxon>Ecdysozoa</taxon>
        <taxon>Arthropoda</taxon>
        <taxon>Chelicerata</taxon>
        <taxon>Arachnida</taxon>
        <taxon>Araneae</taxon>
        <taxon>Araneomorphae</taxon>
        <taxon>Entelegynae</taxon>
        <taxon>Araneoidea</taxon>
        <taxon>Linyphiidae</taxon>
        <taxon>Erigoninae</taxon>
        <taxon>Oedothorax</taxon>
    </lineage>
</organism>
<name>A0AAV6TSH1_9ARAC</name>
<proteinExistence type="predicted"/>
<accession>A0AAV6TSH1</accession>
<protein>
    <submittedName>
        <fullName evidence="1">Uncharacterized protein</fullName>
    </submittedName>
</protein>
<comment type="caution">
    <text evidence="1">The sequence shown here is derived from an EMBL/GenBank/DDBJ whole genome shotgun (WGS) entry which is preliminary data.</text>
</comment>
<dbReference type="Proteomes" id="UP000827092">
    <property type="component" value="Unassembled WGS sequence"/>
</dbReference>
<reference evidence="1 2" key="1">
    <citation type="journal article" date="2022" name="Nat. Ecol. Evol.">
        <title>A masculinizing supergene underlies an exaggerated male reproductive morph in a spider.</title>
        <authorList>
            <person name="Hendrickx F."/>
            <person name="De Corte Z."/>
            <person name="Sonet G."/>
            <person name="Van Belleghem S.M."/>
            <person name="Kostlbacher S."/>
            <person name="Vangestel C."/>
        </authorList>
    </citation>
    <scope>NUCLEOTIDE SEQUENCE [LARGE SCALE GENOMIC DNA]</scope>
    <source>
        <strain evidence="1">W744_W776</strain>
    </source>
</reference>
<dbReference type="AlphaFoldDB" id="A0AAV6TSH1"/>
<gene>
    <name evidence="1" type="ORF">JTE90_013436</name>
</gene>
<sequence length="168" mass="19070">MEFNGLFSAPLEYSQLIWHTFIHSSGHSSRNPPSSEVDTEDLWDLGDLQASRTSQTTERLETSTQEIEVADMTTDAMWKLVQHPSNNLRREVFLNSPNNVQPEEPIGNISHYFSTHPTNIYAPTASTSENTCRARRKLCSCCKYLQFNISLKSTTSSNHSCPDLRFPD</sequence>
<evidence type="ECO:0000313" key="2">
    <source>
        <dbReference type="Proteomes" id="UP000827092"/>
    </source>
</evidence>
<evidence type="ECO:0000313" key="1">
    <source>
        <dbReference type="EMBL" id="KAG8174629.1"/>
    </source>
</evidence>
<dbReference type="EMBL" id="JAFNEN010001174">
    <property type="protein sequence ID" value="KAG8174629.1"/>
    <property type="molecule type" value="Genomic_DNA"/>
</dbReference>
<keyword evidence="2" id="KW-1185">Reference proteome</keyword>